<dbReference type="RefSeq" id="WP_189681608.1">
    <property type="nucleotide sequence ID" value="NZ_BNCJ01000013.1"/>
</dbReference>
<dbReference type="EMBL" id="BNCJ01000013">
    <property type="protein sequence ID" value="GHF62317.1"/>
    <property type="molecule type" value="Genomic_DNA"/>
</dbReference>
<dbReference type="Proteomes" id="UP000626220">
    <property type="component" value="Unassembled WGS sequence"/>
</dbReference>
<evidence type="ECO:0000313" key="4">
    <source>
        <dbReference type="Proteomes" id="UP000626220"/>
    </source>
</evidence>
<proteinExistence type="inferred from homology"/>
<dbReference type="Gene3D" id="1.10.630.10">
    <property type="entry name" value="Cytochrome P450"/>
    <property type="match status" value="1"/>
</dbReference>
<evidence type="ECO:0000313" key="3">
    <source>
        <dbReference type="EMBL" id="GHF62317.1"/>
    </source>
</evidence>
<dbReference type="PANTHER" id="PTHR46696">
    <property type="entry name" value="P450, PUTATIVE (EUROFUNG)-RELATED"/>
    <property type="match status" value="1"/>
</dbReference>
<dbReference type="InterPro" id="IPR001128">
    <property type="entry name" value="Cyt_P450"/>
</dbReference>
<comment type="caution">
    <text evidence="3">The sequence shown here is derived from an EMBL/GenBank/DDBJ whole genome shotgun (WGS) entry which is preliminary data.</text>
</comment>
<dbReference type="GO" id="GO:0004497">
    <property type="term" value="F:monooxygenase activity"/>
    <property type="evidence" value="ECO:0007669"/>
    <property type="project" value="UniProtKB-KW"/>
</dbReference>
<dbReference type="AlphaFoldDB" id="A0A8J3M8X2"/>
<sequence length="405" mass="44861">MADTAADIDRNEAPVLDIDPYDIEVLRSPYEFQEKLREAGPIALIPKYNVYAVGRHHECETVLKEFDKFTAKGGIGIQDIRKPGDFRVPNRMLENDPPDHTSIRNVVMKYLSPIAIRKMKQKFDERAATLADELMERGEIDGVEDIAETYILDVFPEAVGIDLPRPNILAIGEMRFNQSGPQNALYHAAMEKAQPYLGWFESSCQREGVRPGSIADDLFAAEDRGEFPEPGLASNMTRSLVGGGADSTMAGIGHSLCKLAENPDQYDLIHADPKKAGLAFEEALRLEPSFHVSYRTTSGEMELSGVRLRPDTKVGVFFGAANRDPRKFEDPDAFRIERRSAGTHLGFGVGAHICIGQMIARAEAASILSALAERVKRIELAGPPVYKPINQMRMLEKLPLRLIAA</sequence>
<dbReference type="PRINTS" id="PR00359">
    <property type="entry name" value="BP450"/>
</dbReference>
<dbReference type="GO" id="GO:0016705">
    <property type="term" value="F:oxidoreductase activity, acting on paired donors, with incorporation or reduction of molecular oxygen"/>
    <property type="evidence" value="ECO:0007669"/>
    <property type="project" value="InterPro"/>
</dbReference>
<evidence type="ECO:0000256" key="2">
    <source>
        <dbReference type="RuleBase" id="RU000461"/>
    </source>
</evidence>
<keyword evidence="2" id="KW-0560">Oxidoreductase</keyword>
<dbReference type="InterPro" id="IPR036396">
    <property type="entry name" value="Cyt_P450_sf"/>
</dbReference>
<dbReference type="InterPro" id="IPR002397">
    <property type="entry name" value="Cyt_P450_B"/>
</dbReference>
<keyword evidence="2" id="KW-0503">Monooxygenase</keyword>
<gene>
    <name evidence="3" type="ORF">GCM10017056_37100</name>
</gene>
<dbReference type="SUPFAM" id="SSF48264">
    <property type="entry name" value="Cytochrome P450"/>
    <property type="match status" value="1"/>
</dbReference>
<keyword evidence="2" id="KW-0408">Iron</keyword>
<keyword evidence="4" id="KW-1185">Reference proteome</keyword>
<comment type="similarity">
    <text evidence="1 2">Belongs to the cytochrome P450 family.</text>
</comment>
<reference evidence="3" key="1">
    <citation type="journal article" date="2014" name="Int. J. Syst. Evol. Microbiol.">
        <title>Complete genome sequence of Corynebacterium casei LMG S-19264T (=DSM 44701T), isolated from a smear-ripened cheese.</title>
        <authorList>
            <consortium name="US DOE Joint Genome Institute (JGI-PGF)"/>
            <person name="Walter F."/>
            <person name="Albersmeier A."/>
            <person name="Kalinowski J."/>
            <person name="Ruckert C."/>
        </authorList>
    </citation>
    <scope>NUCLEOTIDE SEQUENCE</scope>
    <source>
        <strain evidence="3">KCTC 42650</strain>
    </source>
</reference>
<dbReference type="PANTHER" id="PTHR46696:SF1">
    <property type="entry name" value="CYTOCHROME P450 YJIB-RELATED"/>
    <property type="match status" value="1"/>
</dbReference>
<dbReference type="GO" id="GO:0005506">
    <property type="term" value="F:iron ion binding"/>
    <property type="evidence" value="ECO:0007669"/>
    <property type="project" value="InterPro"/>
</dbReference>
<name>A0A8J3M8X2_9RHOB</name>
<protein>
    <submittedName>
        <fullName evidence="3">Cytochrome P450</fullName>
    </submittedName>
</protein>
<dbReference type="Pfam" id="PF00067">
    <property type="entry name" value="p450"/>
    <property type="match status" value="1"/>
</dbReference>
<dbReference type="InterPro" id="IPR017972">
    <property type="entry name" value="Cyt_P450_CS"/>
</dbReference>
<accession>A0A8J3M8X2</accession>
<dbReference type="PROSITE" id="PS00086">
    <property type="entry name" value="CYTOCHROME_P450"/>
    <property type="match status" value="1"/>
</dbReference>
<reference evidence="3" key="2">
    <citation type="submission" date="2020-09" db="EMBL/GenBank/DDBJ databases">
        <authorList>
            <person name="Sun Q."/>
            <person name="Kim S."/>
        </authorList>
    </citation>
    <scope>NUCLEOTIDE SEQUENCE</scope>
    <source>
        <strain evidence="3">KCTC 42650</strain>
    </source>
</reference>
<organism evidence="3 4">
    <name type="scientific">Seohaeicola zhoushanensis</name>
    <dbReference type="NCBI Taxonomy" id="1569283"/>
    <lineage>
        <taxon>Bacteria</taxon>
        <taxon>Pseudomonadati</taxon>
        <taxon>Pseudomonadota</taxon>
        <taxon>Alphaproteobacteria</taxon>
        <taxon>Rhodobacterales</taxon>
        <taxon>Roseobacteraceae</taxon>
        <taxon>Seohaeicola</taxon>
    </lineage>
</organism>
<keyword evidence="2" id="KW-0349">Heme</keyword>
<dbReference type="GO" id="GO:0020037">
    <property type="term" value="F:heme binding"/>
    <property type="evidence" value="ECO:0007669"/>
    <property type="project" value="InterPro"/>
</dbReference>
<evidence type="ECO:0000256" key="1">
    <source>
        <dbReference type="ARBA" id="ARBA00010617"/>
    </source>
</evidence>
<keyword evidence="2" id="KW-0479">Metal-binding</keyword>